<dbReference type="Proteomes" id="UP000269019">
    <property type="component" value="Chromosome"/>
</dbReference>
<feature type="compositionally biased region" description="Low complexity" evidence="1">
    <location>
        <begin position="217"/>
        <end position="231"/>
    </location>
</feature>
<gene>
    <name evidence="4" type="primary">rpf1</name>
    <name evidence="4" type="ORF">CCHOA_03570</name>
</gene>
<sequence>MTGRHSQAHWRQLNGTTSMPLRVGTGGMLVTLALSGMMVLTEKKEIELVQDGHTRRIVTIGNTVHRALAQSGVKLTGQDVVSPALDHRIHNGMRVTIERIPASFQQLHSPARAGHAPQSQVLAAGSGQALQVSQQAVTPESWRDVRASLLRQLPSAVIVAQELAPESLIAQSEVHEPATSNDADTVATTPAAPQDETTPVNPAQGQIVAEVHPVTSPAPAEEASPPGTAVPAPEPEPAPQPVEVAPPAPAAVPAPDPAPAVVAAVPAGNCQSGVTVVTFGENGGNAAEAAAAHAAAAQQAALNQLYCR</sequence>
<evidence type="ECO:0000256" key="2">
    <source>
        <dbReference type="SAM" id="Phobius"/>
    </source>
</evidence>
<name>A0A3G6J4V7_9CORY</name>
<keyword evidence="4" id="KW-0378">Hydrolase</keyword>
<accession>A0A3G6J4V7</accession>
<keyword evidence="5" id="KW-1185">Reference proteome</keyword>
<keyword evidence="2" id="KW-1133">Transmembrane helix</keyword>
<feature type="domain" description="DUF348" evidence="3">
    <location>
        <begin position="47"/>
        <end position="86"/>
    </location>
</feature>
<protein>
    <submittedName>
        <fullName evidence="4">Resuscitation-promoting factor Rpf2</fullName>
        <ecNumber evidence="4">3.-.-.-</ecNumber>
    </submittedName>
</protein>
<dbReference type="Pfam" id="PF03990">
    <property type="entry name" value="DUF348"/>
    <property type="match status" value="1"/>
</dbReference>
<dbReference type="KEGG" id="ccho:CCHOA_03570"/>
<keyword evidence="2" id="KW-0472">Membrane</keyword>
<organism evidence="4 5">
    <name type="scientific">Corynebacterium choanae</name>
    <dbReference type="NCBI Taxonomy" id="1862358"/>
    <lineage>
        <taxon>Bacteria</taxon>
        <taxon>Bacillati</taxon>
        <taxon>Actinomycetota</taxon>
        <taxon>Actinomycetes</taxon>
        <taxon>Mycobacteriales</taxon>
        <taxon>Corynebacteriaceae</taxon>
        <taxon>Corynebacterium</taxon>
    </lineage>
</organism>
<evidence type="ECO:0000313" key="5">
    <source>
        <dbReference type="Proteomes" id="UP000269019"/>
    </source>
</evidence>
<feature type="region of interest" description="Disordered" evidence="1">
    <location>
        <begin position="173"/>
        <end position="200"/>
    </location>
</feature>
<reference evidence="4 5" key="1">
    <citation type="submission" date="2018-11" db="EMBL/GenBank/DDBJ databases">
        <authorList>
            <person name="Kleinhagauer T."/>
            <person name="Glaeser S.P."/>
            <person name="Spergser J."/>
            <person name="Ruckert C."/>
            <person name="Kaempfer P."/>
            <person name="Busse H.-J."/>
        </authorList>
    </citation>
    <scope>NUCLEOTIDE SEQUENCE [LARGE SCALE GENOMIC DNA]</scope>
    <source>
        <strain evidence="4 5">200CH</strain>
    </source>
</reference>
<evidence type="ECO:0000313" key="4">
    <source>
        <dbReference type="EMBL" id="AZA13125.1"/>
    </source>
</evidence>
<feature type="compositionally biased region" description="Pro residues" evidence="1">
    <location>
        <begin position="232"/>
        <end position="255"/>
    </location>
</feature>
<dbReference type="EC" id="3.-.-.-" evidence="4"/>
<dbReference type="GO" id="GO:0016787">
    <property type="term" value="F:hydrolase activity"/>
    <property type="evidence" value="ECO:0007669"/>
    <property type="project" value="UniProtKB-KW"/>
</dbReference>
<proteinExistence type="predicted"/>
<evidence type="ECO:0000256" key="1">
    <source>
        <dbReference type="SAM" id="MobiDB-lite"/>
    </source>
</evidence>
<dbReference type="EMBL" id="CP033896">
    <property type="protein sequence ID" value="AZA13125.1"/>
    <property type="molecule type" value="Genomic_DNA"/>
</dbReference>
<dbReference type="AlphaFoldDB" id="A0A3G6J4V7"/>
<feature type="compositionally biased region" description="Low complexity" evidence="1">
    <location>
        <begin position="182"/>
        <end position="193"/>
    </location>
</feature>
<dbReference type="RefSeq" id="WP_164472369.1">
    <property type="nucleotide sequence ID" value="NZ_CP033896.1"/>
</dbReference>
<dbReference type="InterPro" id="IPR007137">
    <property type="entry name" value="DUF348"/>
</dbReference>
<keyword evidence="2" id="KW-0812">Transmembrane</keyword>
<feature type="region of interest" description="Disordered" evidence="1">
    <location>
        <begin position="215"/>
        <end position="255"/>
    </location>
</feature>
<evidence type="ECO:0000259" key="3">
    <source>
        <dbReference type="Pfam" id="PF03990"/>
    </source>
</evidence>
<feature type="transmembrane region" description="Helical" evidence="2">
    <location>
        <begin position="21"/>
        <end position="40"/>
    </location>
</feature>